<comment type="subcellular location">
    <subcellularLocation>
        <location evidence="1">Membrane</location>
        <topology evidence="1">Multi-pass membrane protein</topology>
    </subcellularLocation>
</comment>
<feature type="transmembrane region" description="Helical" evidence="13">
    <location>
        <begin position="113"/>
        <end position="133"/>
    </location>
</feature>
<evidence type="ECO:0000256" key="3">
    <source>
        <dbReference type="ARBA" id="ARBA00022516"/>
    </source>
</evidence>
<keyword evidence="4 13" id="KW-0812">Transmembrane</keyword>
<evidence type="ECO:0000256" key="9">
    <source>
        <dbReference type="ARBA" id="ARBA00023098"/>
    </source>
</evidence>
<keyword evidence="11" id="KW-1207">Sterol metabolism</keyword>
<evidence type="ECO:0000256" key="6">
    <source>
        <dbReference type="ARBA" id="ARBA00022989"/>
    </source>
</evidence>
<dbReference type="Proteomes" id="UP000007014">
    <property type="component" value="Chromosome 9"/>
</dbReference>
<keyword evidence="9" id="KW-0443">Lipid metabolism</keyword>
<dbReference type="GeneID" id="16993855"/>
<evidence type="ECO:0000256" key="4">
    <source>
        <dbReference type="ARBA" id="ARBA00022692"/>
    </source>
</evidence>
<sequence length="431" mass="48500">MALTYALLVAVVGLALACDWRWFVVAARELGCSLTFRNVSLATLQLLVYIGVLALLSEALPGWVYPGTIPADGSKRIHYKCNGLAVLGSTVAIWAALGSGLGAWTWSYLADNVGAFLAAANLLAWSLATLLLLRQRWRSRASASTGPSQRSWLRDFILGAELNPHLGRFELKFFWLRPSMIGWMLLNLSIAAKQWHALGRVTTRMLLTQLIMNGYILDYFWHESKMTTTWDIVAEHFGLMLIWGDLVFIPFVFSTPAWCLVHDQRRMSVGLLLGTLITVVLGGWIFRSANSQKDAFKRDSQRPVSSWFVSWSRGIPRWHRLERETSQTGVTHGTATKAVNRTFGGGRLLASGWWSVARHSNYLGDLLLALAFSMPTLGGAYRFVAFIYFFYLLLLLIHRSQRDEARCRQKYGAAWRAYCEAVPYVLLPGVW</sequence>
<keyword evidence="7" id="KW-0560">Oxidoreductase</keyword>
<name>M1VGS8_CYAM1</name>
<feature type="transmembrane region" description="Helical" evidence="13">
    <location>
        <begin position="268"/>
        <end position="286"/>
    </location>
</feature>
<dbReference type="Gene3D" id="1.20.120.1630">
    <property type="match status" value="1"/>
</dbReference>
<dbReference type="OMA" id="PNYMGDL"/>
<reference evidence="15 16" key="1">
    <citation type="journal article" date="2004" name="Nature">
        <title>Genome sequence of the ultrasmall unicellular red alga Cyanidioschyzon merolae 10D.</title>
        <authorList>
            <person name="Matsuzaki M."/>
            <person name="Misumi O."/>
            <person name="Shin-i T."/>
            <person name="Maruyama S."/>
            <person name="Takahara M."/>
            <person name="Miyagishima S."/>
            <person name="Mori T."/>
            <person name="Nishida K."/>
            <person name="Yagisawa F."/>
            <person name="Nishida K."/>
            <person name="Yoshida Y."/>
            <person name="Nishimura Y."/>
            <person name="Nakao S."/>
            <person name="Kobayashi T."/>
            <person name="Momoyama Y."/>
            <person name="Higashiyama T."/>
            <person name="Minoda A."/>
            <person name="Sano M."/>
            <person name="Nomoto H."/>
            <person name="Oishi K."/>
            <person name="Hayashi H."/>
            <person name="Ohta F."/>
            <person name="Nishizaka S."/>
            <person name="Haga S."/>
            <person name="Miura S."/>
            <person name="Morishita T."/>
            <person name="Kabeya Y."/>
            <person name="Terasawa K."/>
            <person name="Suzuki Y."/>
            <person name="Ishii Y."/>
            <person name="Asakawa S."/>
            <person name="Takano H."/>
            <person name="Ohta N."/>
            <person name="Kuroiwa H."/>
            <person name="Tanaka K."/>
            <person name="Shimizu N."/>
            <person name="Sugano S."/>
            <person name="Sato N."/>
            <person name="Nozaki H."/>
            <person name="Ogasawara N."/>
            <person name="Kohara Y."/>
            <person name="Kuroiwa T."/>
        </authorList>
    </citation>
    <scope>NUCLEOTIDE SEQUENCE [LARGE SCALE GENOMIC DNA]</scope>
    <source>
        <strain evidence="15 16">10D</strain>
    </source>
</reference>
<dbReference type="HOGENOM" id="CLU_015631_0_3_1"/>
<dbReference type="GO" id="GO:0016126">
    <property type="term" value="P:sterol biosynthetic process"/>
    <property type="evidence" value="ECO:0007669"/>
    <property type="project" value="UniProtKB-KW"/>
</dbReference>
<reference evidence="15 16" key="2">
    <citation type="journal article" date="2007" name="BMC Biol.">
        <title>A 100%-complete sequence reveals unusually simple genomic features in the hot-spring red alga Cyanidioschyzon merolae.</title>
        <authorList>
            <person name="Nozaki H."/>
            <person name="Takano H."/>
            <person name="Misumi O."/>
            <person name="Terasawa K."/>
            <person name="Matsuzaki M."/>
            <person name="Maruyama S."/>
            <person name="Nishida K."/>
            <person name="Yagisawa F."/>
            <person name="Yoshida Y."/>
            <person name="Fujiwara T."/>
            <person name="Takio S."/>
            <person name="Tamura K."/>
            <person name="Chung S.J."/>
            <person name="Nakamura S."/>
            <person name="Kuroiwa H."/>
            <person name="Tanaka K."/>
            <person name="Sato N."/>
            <person name="Kuroiwa T."/>
        </authorList>
    </citation>
    <scope>NUCLEOTIDE SEQUENCE [LARGE SCALE GENOMIC DNA]</scope>
    <source>
        <strain evidence="15 16">10D</strain>
    </source>
</reference>
<evidence type="ECO:0000256" key="14">
    <source>
        <dbReference type="SAM" id="SignalP"/>
    </source>
</evidence>
<organism evidence="15 16">
    <name type="scientific">Cyanidioschyzon merolae (strain NIES-3377 / 10D)</name>
    <name type="common">Unicellular red alga</name>
    <dbReference type="NCBI Taxonomy" id="280699"/>
    <lineage>
        <taxon>Eukaryota</taxon>
        <taxon>Rhodophyta</taxon>
        <taxon>Bangiophyceae</taxon>
        <taxon>Cyanidiales</taxon>
        <taxon>Cyanidiaceae</taxon>
        <taxon>Cyanidioschyzon</taxon>
    </lineage>
</organism>
<evidence type="ECO:0000256" key="2">
    <source>
        <dbReference type="ARBA" id="ARBA00005402"/>
    </source>
</evidence>
<feature type="transmembrane region" description="Helical" evidence="13">
    <location>
        <begin position="241"/>
        <end position="261"/>
    </location>
</feature>
<evidence type="ECO:0000313" key="16">
    <source>
        <dbReference type="Proteomes" id="UP000007014"/>
    </source>
</evidence>
<evidence type="ECO:0000256" key="10">
    <source>
        <dbReference type="ARBA" id="ARBA00023136"/>
    </source>
</evidence>
<protein>
    <submittedName>
        <fullName evidence="15">Probable C-14 sterol reductase</fullName>
    </submittedName>
</protein>
<dbReference type="Pfam" id="PF01222">
    <property type="entry name" value="ERG4_ERG24"/>
    <property type="match status" value="1"/>
</dbReference>
<dbReference type="AlphaFoldDB" id="M1VGS8"/>
<dbReference type="PANTHER" id="PTHR21257">
    <property type="entry name" value="DELTA(14)-STEROL REDUCTASE"/>
    <property type="match status" value="1"/>
</dbReference>
<proteinExistence type="inferred from homology"/>
<dbReference type="PROSITE" id="PS01018">
    <property type="entry name" value="STEROL_REDUCT_2"/>
    <property type="match status" value="1"/>
</dbReference>
<evidence type="ECO:0000256" key="1">
    <source>
        <dbReference type="ARBA" id="ARBA00004141"/>
    </source>
</evidence>
<evidence type="ECO:0000256" key="8">
    <source>
        <dbReference type="ARBA" id="ARBA00023011"/>
    </source>
</evidence>
<evidence type="ECO:0000256" key="13">
    <source>
        <dbReference type="SAM" id="Phobius"/>
    </source>
</evidence>
<feature type="signal peptide" evidence="14">
    <location>
        <begin position="1"/>
        <end position="17"/>
    </location>
</feature>
<dbReference type="RefSeq" id="XP_005536224.1">
    <property type="nucleotide sequence ID" value="XM_005536167.1"/>
</dbReference>
<evidence type="ECO:0000256" key="7">
    <source>
        <dbReference type="ARBA" id="ARBA00023002"/>
    </source>
</evidence>
<dbReference type="PANTHER" id="PTHR21257:SF52">
    <property type="entry name" value="DELTA(14)-STEROL REDUCTASE TM7SF2"/>
    <property type="match status" value="1"/>
</dbReference>
<dbReference type="Gramene" id="CMI029CT">
    <property type="protein sequence ID" value="CMI029CT"/>
    <property type="gene ID" value="CMI029C"/>
</dbReference>
<dbReference type="KEGG" id="cme:CYME_CMI029C"/>
<comment type="similarity">
    <text evidence="2">Belongs to the ERG4/ERG24 family.</text>
</comment>
<keyword evidence="6 13" id="KW-1133">Transmembrane helix</keyword>
<feature type="transmembrane region" description="Helical" evidence="13">
    <location>
        <begin position="41"/>
        <end position="64"/>
    </location>
</feature>
<feature type="transmembrane region" description="Helical" evidence="13">
    <location>
        <begin position="380"/>
        <end position="398"/>
    </location>
</feature>
<keyword evidence="8" id="KW-0756">Sterol biosynthesis</keyword>
<dbReference type="OrthoDB" id="5326588at2759"/>
<evidence type="ECO:0000256" key="11">
    <source>
        <dbReference type="ARBA" id="ARBA00023166"/>
    </source>
</evidence>
<dbReference type="InterPro" id="IPR018083">
    <property type="entry name" value="Sterol_reductase_CS"/>
</dbReference>
<dbReference type="GO" id="GO:0005789">
    <property type="term" value="C:endoplasmic reticulum membrane"/>
    <property type="evidence" value="ECO:0007669"/>
    <property type="project" value="TreeGrafter"/>
</dbReference>
<dbReference type="STRING" id="280699.M1VGS8"/>
<keyword evidence="5" id="KW-0752">Steroid biosynthesis</keyword>
<gene>
    <name evidence="15" type="ORF">CYME_CMI029C</name>
</gene>
<evidence type="ECO:0000313" key="15">
    <source>
        <dbReference type="EMBL" id="BAM79938.1"/>
    </source>
</evidence>
<evidence type="ECO:0000256" key="12">
    <source>
        <dbReference type="ARBA" id="ARBA00023221"/>
    </source>
</evidence>
<evidence type="ECO:0000256" key="5">
    <source>
        <dbReference type="ARBA" id="ARBA00022955"/>
    </source>
</evidence>
<dbReference type="InterPro" id="IPR001171">
    <property type="entry name" value="ERG24_DHCR-like"/>
</dbReference>
<accession>M1VGS8</accession>
<feature type="chain" id="PRO_5004018960" evidence="14">
    <location>
        <begin position="18"/>
        <end position="431"/>
    </location>
</feature>
<keyword evidence="14" id="KW-0732">Signal</keyword>
<dbReference type="eggNOG" id="KOG1435">
    <property type="taxonomic scope" value="Eukaryota"/>
</dbReference>
<keyword evidence="12" id="KW-0753">Steroid metabolism</keyword>
<keyword evidence="10 13" id="KW-0472">Membrane</keyword>
<feature type="transmembrane region" description="Helical" evidence="13">
    <location>
        <begin position="84"/>
        <end position="107"/>
    </location>
</feature>
<dbReference type="GO" id="GO:0050613">
    <property type="term" value="F:Delta14-sterol reductase activity"/>
    <property type="evidence" value="ECO:0007669"/>
    <property type="project" value="TreeGrafter"/>
</dbReference>
<dbReference type="EMBL" id="AP006491">
    <property type="protein sequence ID" value="BAM79938.1"/>
    <property type="molecule type" value="Genomic_DNA"/>
</dbReference>
<keyword evidence="16" id="KW-1185">Reference proteome</keyword>
<keyword evidence="3" id="KW-0444">Lipid biosynthesis</keyword>